<organism evidence="1 2">
    <name type="scientific">Brucella thiophenivorans</name>
    <dbReference type="NCBI Taxonomy" id="571255"/>
    <lineage>
        <taxon>Bacteria</taxon>
        <taxon>Pseudomonadati</taxon>
        <taxon>Pseudomonadota</taxon>
        <taxon>Alphaproteobacteria</taxon>
        <taxon>Hyphomicrobiales</taxon>
        <taxon>Brucellaceae</taxon>
        <taxon>Brucella/Ochrobactrum group</taxon>
        <taxon>Brucella</taxon>
    </lineage>
</organism>
<evidence type="ECO:0000313" key="2">
    <source>
        <dbReference type="Proteomes" id="UP000215590"/>
    </source>
</evidence>
<dbReference type="EMBL" id="NNRJ01000015">
    <property type="protein sequence ID" value="OYR19887.1"/>
    <property type="molecule type" value="Genomic_DNA"/>
</dbReference>
<gene>
    <name evidence="1" type="ORF">CEV31_1306</name>
</gene>
<name>A0A256FYG4_9HYPH</name>
<comment type="caution">
    <text evidence="1">The sequence shown here is derived from an EMBL/GenBank/DDBJ whole genome shotgun (WGS) entry which is preliminary data.</text>
</comment>
<dbReference type="AlphaFoldDB" id="A0A256FYG4"/>
<dbReference type="Proteomes" id="UP000215590">
    <property type="component" value="Unassembled WGS sequence"/>
</dbReference>
<proteinExistence type="predicted"/>
<sequence length="40" mass="4408">MLRAGSPFMIITATCIEHSALKSKKAAFPLPFRFVSILTL</sequence>
<accession>A0A256FYG4</accession>
<evidence type="ECO:0000313" key="1">
    <source>
        <dbReference type="EMBL" id="OYR19887.1"/>
    </source>
</evidence>
<protein>
    <submittedName>
        <fullName evidence="1">Uncharacterized protein</fullName>
    </submittedName>
</protein>
<keyword evidence="2" id="KW-1185">Reference proteome</keyword>
<reference evidence="1 2" key="1">
    <citation type="submission" date="2017-07" db="EMBL/GenBank/DDBJ databases">
        <title>Phylogenetic study on the rhizospheric bacterium Ochrobactrum sp. A44.</title>
        <authorList>
            <person name="Krzyzanowska D.M."/>
            <person name="Ossowicki A."/>
            <person name="Rajewska M."/>
            <person name="Maciag T."/>
            <person name="Kaczynski Z."/>
            <person name="Czerwicka M."/>
            <person name="Jafra S."/>
        </authorList>
    </citation>
    <scope>NUCLEOTIDE SEQUENCE [LARGE SCALE GENOMIC DNA]</scope>
    <source>
        <strain evidence="1 2">DSM 7216</strain>
    </source>
</reference>